<dbReference type="Proteomes" id="UP000016496">
    <property type="component" value="Unassembled WGS sequence"/>
</dbReference>
<reference evidence="1 2" key="1">
    <citation type="submission" date="2013-08" db="EMBL/GenBank/DDBJ databases">
        <authorList>
            <person name="Weinstock G."/>
            <person name="Sodergren E."/>
            <person name="Wylie T."/>
            <person name="Fulton L."/>
            <person name="Fulton R."/>
            <person name="Fronick C."/>
            <person name="O'Laughlin M."/>
            <person name="Godfrey J."/>
            <person name="Miner T."/>
            <person name="Herter B."/>
            <person name="Appelbaum E."/>
            <person name="Cordes M."/>
            <person name="Lek S."/>
            <person name="Wollam A."/>
            <person name="Pepin K.H."/>
            <person name="Palsikar V.B."/>
            <person name="Mitreva M."/>
            <person name="Wilson R.K."/>
        </authorList>
    </citation>
    <scope>NUCLEOTIDE SEQUENCE [LARGE SCALE GENOMIC DNA]</scope>
    <source>
        <strain evidence="1 2">F0041</strain>
    </source>
</reference>
<comment type="caution">
    <text evidence="1">The sequence shown here is derived from an EMBL/GenBank/DDBJ whole genome shotgun (WGS) entry which is preliminary data.</text>
</comment>
<name>U2DWA4_9BACE</name>
<protein>
    <recommendedName>
        <fullName evidence="3">DUF4831 domain-containing protein</fullName>
    </recommendedName>
</protein>
<evidence type="ECO:0008006" key="3">
    <source>
        <dbReference type="Google" id="ProtNLM"/>
    </source>
</evidence>
<gene>
    <name evidence="1" type="ORF">HMPREF1981_01145</name>
</gene>
<accession>U2DWA4</accession>
<dbReference type="InterPro" id="IPR032265">
    <property type="entry name" value="DUF4831"/>
</dbReference>
<dbReference type="HOGENOM" id="CLU_067505_0_0_10"/>
<dbReference type="PATRIC" id="fig|1321819.3.peg.1055"/>
<proteinExistence type="predicted"/>
<dbReference type="AlphaFoldDB" id="U2DWA4"/>
<dbReference type="EMBL" id="AWSV01000061">
    <property type="protein sequence ID" value="ERI85947.1"/>
    <property type="molecule type" value="Genomic_DNA"/>
</dbReference>
<evidence type="ECO:0000313" key="2">
    <source>
        <dbReference type="Proteomes" id="UP000016496"/>
    </source>
</evidence>
<sequence>MRNFINFVFLNQEKEPNMKKLIIATGLLMATSAHAQTEVLTGVTRGKDYGVVYMLPKTEIEIEIKAKKISYTPGEFGKYADRYLRMSDVPVVAEEYWELSGIKVRSAGIPDSEATYFVKMKDKTVAPLLTLTEDGIVESINVPYGGEKEKRMEPLVAATRRKTNPRDFLTEEILMTNSTAKMAELVAKEIYNIRESRNALLRGQADNMPQDGAQLKIMLDNLNKQEEAMTEMFSGTRDEEVRTFTVRLTPDKEFDKEIAFRFSRKLGIVAVNDLAGEPYYISLKDLKKINIPEEDEKKKKKLEGIAYNVPGQALVTLTDGRKKLYEGEIPVTQFGIVEYLAPVLFNKNSTIKVYFDTSTGGLLKIDREDNR</sequence>
<evidence type="ECO:0000313" key="1">
    <source>
        <dbReference type="EMBL" id="ERI85947.1"/>
    </source>
</evidence>
<dbReference type="Pfam" id="PF16115">
    <property type="entry name" value="DUF4831"/>
    <property type="match status" value="1"/>
</dbReference>
<organism evidence="1 2">
    <name type="scientific">Bacteroides pyogenes F0041</name>
    <dbReference type="NCBI Taxonomy" id="1321819"/>
    <lineage>
        <taxon>Bacteria</taxon>
        <taxon>Pseudomonadati</taxon>
        <taxon>Bacteroidota</taxon>
        <taxon>Bacteroidia</taxon>
        <taxon>Bacteroidales</taxon>
        <taxon>Bacteroidaceae</taxon>
        <taxon>Bacteroides</taxon>
    </lineage>
</organism>